<evidence type="ECO:0000259" key="1">
    <source>
        <dbReference type="Pfam" id="PF04965"/>
    </source>
</evidence>
<dbReference type="Pfam" id="PF04965">
    <property type="entry name" value="GPW_gp25"/>
    <property type="match status" value="1"/>
</dbReference>
<name>A0A2U8I2Y0_9GAMM</name>
<feature type="domain" description="IraD/Gp25-like" evidence="1">
    <location>
        <begin position="18"/>
        <end position="98"/>
    </location>
</feature>
<dbReference type="InterPro" id="IPR007048">
    <property type="entry name" value="IraD/Gp25-like"/>
</dbReference>
<proteinExistence type="predicted"/>
<dbReference type="Proteomes" id="UP000261875">
    <property type="component" value="Chromosome"/>
</dbReference>
<dbReference type="AlphaFoldDB" id="A0A2U8I2Y0"/>
<organism evidence="2 3">
    <name type="scientific">Candidatus Fukatsuia symbiotica</name>
    <dbReference type="NCBI Taxonomy" id="1878942"/>
    <lineage>
        <taxon>Bacteria</taxon>
        <taxon>Pseudomonadati</taxon>
        <taxon>Pseudomonadota</taxon>
        <taxon>Gammaproteobacteria</taxon>
        <taxon>Enterobacterales</taxon>
        <taxon>Yersiniaceae</taxon>
        <taxon>Candidatus Fukatsuia</taxon>
    </lineage>
</organism>
<dbReference type="RefSeq" id="WP_119797037.1">
    <property type="nucleotide sequence ID" value="NZ_CP021659.1"/>
</dbReference>
<protein>
    <submittedName>
        <fullName evidence="2">Baseplate assembly protein</fullName>
    </submittedName>
</protein>
<dbReference type="KEGG" id="fsm:CCS41_01515"/>
<sequence>MTYLGMHRHSGKVITDIAHIRQSISDILITPQGSRVMRRAYGSLLSTLIDSPQSPALRLRMMAAIYSALLRWENRLTLSAIDITSDINGIMQIDLRGHRSDTGVPLRLSLPIGGK</sequence>
<evidence type="ECO:0000313" key="3">
    <source>
        <dbReference type="Proteomes" id="UP000261875"/>
    </source>
</evidence>
<reference evidence="2 3" key="1">
    <citation type="submission" date="2017-05" db="EMBL/GenBank/DDBJ databases">
        <title>Genome sequence of Candidatus Fukatsuia symbiotica and Candidatus Hamiltonella defensa from Acyrthosiphon pisum strain 5D.</title>
        <authorList>
            <person name="Patel V.A."/>
            <person name="Chevignon G."/>
            <person name="Russell J.A."/>
            <person name="Oliver K.M."/>
        </authorList>
    </citation>
    <scope>NUCLEOTIDE SEQUENCE [LARGE SCALE GENOMIC DNA]</scope>
    <source>
        <strain evidence="2 3">5D</strain>
    </source>
</reference>
<accession>A0A2U8I2Y0</accession>
<gene>
    <name evidence="2" type="ORF">CCS41_01515</name>
</gene>
<keyword evidence="3" id="KW-1185">Reference proteome</keyword>
<evidence type="ECO:0000313" key="2">
    <source>
        <dbReference type="EMBL" id="AWK13472.1"/>
    </source>
</evidence>
<dbReference type="OrthoDB" id="9802846at2"/>
<dbReference type="EMBL" id="CP021659">
    <property type="protein sequence ID" value="AWK13472.1"/>
    <property type="molecule type" value="Genomic_DNA"/>
</dbReference>
<dbReference type="Gene3D" id="3.10.450.40">
    <property type="match status" value="1"/>
</dbReference>
<dbReference type="SUPFAM" id="SSF160719">
    <property type="entry name" value="gpW/gp25-like"/>
    <property type="match status" value="1"/>
</dbReference>